<dbReference type="SMART" id="SM00382">
    <property type="entry name" value="AAA"/>
    <property type="match status" value="2"/>
</dbReference>
<evidence type="ECO:0000256" key="4">
    <source>
        <dbReference type="ARBA" id="ARBA00022475"/>
    </source>
</evidence>
<dbReference type="GO" id="GO:0016887">
    <property type="term" value="F:ATP hydrolysis activity"/>
    <property type="evidence" value="ECO:0007669"/>
    <property type="project" value="InterPro"/>
</dbReference>
<dbReference type="PANTHER" id="PTHR43297">
    <property type="entry name" value="OLIGOPEPTIDE TRANSPORT ATP-BINDING PROTEIN APPD"/>
    <property type="match status" value="1"/>
</dbReference>
<feature type="domain" description="ABC transporter" evidence="10">
    <location>
        <begin position="284"/>
        <end position="522"/>
    </location>
</feature>
<dbReference type="InterPro" id="IPR027417">
    <property type="entry name" value="P-loop_NTPase"/>
</dbReference>
<dbReference type="InterPro" id="IPR050388">
    <property type="entry name" value="ABC_Ni/Peptide_Import"/>
</dbReference>
<dbReference type="EMBL" id="CP024770">
    <property type="protein sequence ID" value="QGY32615.1"/>
    <property type="molecule type" value="Genomic_DNA"/>
</dbReference>
<keyword evidence="5" id="KW-0547">Nucleotide-binding</keyword>
<feature type="domain" description="ABC transporter" evidence="10">
    <location>
        <begin position="6"/>
        <end position="251"/>
    </location>
</feature>
<keyword evidence="7" id="KW-0472">Membrane</keyword>
<evidence type="ECO:0000256" key="5">
    <source>
        <dbReference type="ARBA" id="ARBA00022741"/>
    </source>
</evidence>
<proteinExistence type="inferred from homology"/>
<dbReference type="EC" id="7.4.2.9" evidence="8"/>
<sequence length="538" mass="58849">MTQPVIDIQNLSIRFGDQRVVRNLNLQVWPGESVALVGESGSGKTLTARSLLGLLPDDAVVSADRFVIDGRDMRNASRRDWRALRGRRIGYVLQDALVSLDPLRRIGQQLADALRASGYRGDASLQEKSLELLCAAGIADAESRLVRYPHQLSGGQRQRALIATALAGSPALLIADEPTTALDMTVQRQILQLLAQRRREGHGLLLISHDLAVVAELADRVLVMRDGKVVEQGHSGALLQRPRHAWTQRLLRAVPTPATRGLRLSAAEPTPLPPRPAPGAVPLLEAIGLNKAYGERQVLHNINFSLHAGETLGVVGESGSGKTSLVKVVMGLTEPDSGTLLLEGSRWQGLNEKARRARRARLQLIAQDPFSSFDPRYTVEKIIGESLDSVGIFGDARRQRVRQLLDEVQLGDRFLQRYPQQLSGGQRQRVAIARAFAPNPALLVADEPVSALDVSVQAQVLDLLADMQAEHGTALLFISHDLGVIQHLADRVLVMQNGQVVESGELRQVFTAPQHPWTQKLLQALPVLPDWQPTTVML</sequence>
<comment type="similarity">
    <text evidence="2">Belongs to the ABC transporter superfamily. Drug exporter-2 (TC 3.A.1.117) family.</text>
</comment>
<evidence type="ECO:0000256" key="1">
    <source>
        <dbReference type="ARBA" id="ARBA00004417"/>
    </source>
</evidence>
<protein>
    <recommendedName>
        <fullName evidence="8">ABC-type dipeptide transporter</fullName>
        <ecNumber evidence="8">7.4.2.9</ecNumber>
    </recommendedName>
</protein>
<dbReference type="Proteomes" id="UP000502005">
    <property type="component" value="Plasmid pNE1B"/>
</dbReference>
<comment type="catalytic activity">
    <reaction evidence="9">
        <text>a dipeptide(out) + ATP + H2O = a dipeptide(in) + ADP + phosphate + H(+)</text>
        <dbReference type="Rhea" id="RHEA:23120"/>
        <dbReference type="ChEBI" id="CHEBI:15377"/>
        <dbReference type="ChEBI" id="CHEBI:15378"/>
        <dbReference type="ChEBI" id="CHEBI:30616"/>
        <dbReference type="ChEBI" id="CHEBI:43474"/>
        <dbReference type="ChEBI" id="CHEBI:90799"/>
        <dbReference type="ChEBI" id="CHEBI:456216"/>
        <dbReference type="EC" id="7.4.2.9"/>
    </reaction>
</comment>
<dbReference type="InterPro" id="IPR013563">
    <property type="entry name" value="Oligopep_ABC_C"/>
</dbReference>
<geneLocation type="plasmid" evidence="12">
    <name>pne1b</name>
</geneLocation>
<dbReference type="GO" id="GO:0005524">
    <property type="term" value="F:ATP binding"/>
    <property type="evidence" value="ECO:0007669"/>
    <property type="project" value="UniProtKB-KW"/>
</dbReference>
<evidence type="ECO:0000256" key="6">
    <source>
        <dbReference type="ARBA" id="ARBA00022840"/>
    </source>
</evidence>
<dbReference type="PROSITE" id="PS00211">
    <property type="entry name" value="ABC_TRANSPORTER_1"/>
    <property type="match status" value="2"/>
</dbReference>
<dbReference type="Gene3D" id="3.40.50.300">
    <property type="entry name" value="P-loop containing nucleotide triphosphate hydrolases"/>
    <property type="match status" value="2"/>
</dbReference>
<evidence type="ECO:0000256" key="7">
    <source>
        <dbReference type="ARBA" id="ARBA00023136"/>
    </source>
</evidence>
<dbReference type="NCBIfam" id="NF007739">
    <property type="entry name" value="PRK10419.1"/>
    <property type="match status" value="2"/>
</dbReference>
<evidence type="ECO:0000259" key="10">
    <source>
        <dbReference type="PROSITE" id="PS50893"/>
    </source>
</evidence>
<keyword evidence="6 11" id="KW-0067">ATP-binding</keyword>
<comment type="subcellular location">
    <subcellularLocation>
        <location evidence="1">Cell inner membrane</location>
        <topology evidence="1">Peripheral membrane protein</topology>
    </subcellularLocation>
</comment>
<evidence type="ECO:0000256" key="8">
    <source>
        <dbReference type="ARBA" id="ARBA00038852"/>
    </source>
</evidence>
<evidence type="ECO:0000256" key="3">
    <source>
        <dbReference type="ARBA" id="ARBA00022448"/>
    </source>
</evidence>
<keyword evidence="4" id="KW-1003">Cell membrane</keyword>
<dbReference type="Pfam" id="PF00005">
    <property type="entry name" value="ABC_tran"/>
    <property type="match status" value="2"/>
</dbReference>
<dbReference type="Pfam" id="PF08352">
    <property type="entry name" value="oligo_HPY"/>
    <property type="match status" value="2"/>
</dbReference>
<name>A0A6B9GGE0_PANCY</name>
<dbReference type="GO" id="GO:0015833">
    <property type="term" value="P:peptide transport"/>
    <property type="evidence" value="ECO:0007669"/>
    <property type="project" value="InterPro"/>
</dbReference>
<reference evidence="11 12" key="1">
    <citation type="submission" date="2017-11" db="EMBL/GenBank/DDBJ databases">
        <title>Genome sequence of Pantoea cypripedii NE1.</title>
        <authorList>
            <person name="Nascimento F.X."/>
        </authorList>
    </citation>
    <scope>NUCLEOTIDE SEQUENCE [LARGE SCALE GENOMIC DNA]</scope>
    <source>
        <strain evidence="11 12">NE1</strain>
        <plasmid evidence="12">pne1b</plasmid>
    </source>
</reference>
<dbReference type="InterPro" id="IPR017871">
    <property type="entry name" value="ABC_transporter-like_CS"/>
</dbReference>
<gene>
    <name evidence="11" type="ORF">CUN67_27085</name>
</gene>
<dbReference type="PROSITE" id="PS50893">
    <property type="entry name" value="ABC_TRANSPORTER_2"/>
    <property type="match status" value="2"/>
</dbReference>
<dbReference type="PANTHER" id="PTHR43297:SF2">
    <property type="entry name" value="DIPEPTIDE TRANSPORT ATP-BINDING PROTEIN DPPD"/>
    <property type="match status" value="1"/>
</dbReference>
<organism evidence="11 12">
    <name type="scientific">Pantoea cypripedii</name>
    <name type="common">Pectobacterium cypripedii</name>
    <name type="synonym">Erwinia cypripedii</name>
    <dbReference type="NCBI Taxonomy" id="55209"/>
    <lineage>
        <taxon>Bacteria</taxon>
        <taxon>Pseudomonadati</taxon>
        <taxon>Pseudomonadota</taxon>
        <taxon>Gammaproteobacteria</taxon>
        <taxon>Enterobacterales</taxon>
        <taxon>Erwiniaceae</taxon>
        <taxon>Pantoea</taxon>
    </lineage>
</organism>
<accession>A0A6B9GGE0</accession>
<dbReference type="SUPFAM" id="SSF52540">
    <property type="entry name" value="P-loop containing nucleoside triphosphate hydrolases"/>
    <property type="match status" value="2"/>
</dbReference>
<evidence type="ECO:0000313" key="12">
    <source>
        <dbReference type="Proteomes" id="UP000502005"/>
    </source>
</evidence>
<dbReference type="InterPro" id="IPR003439">
    <property type="entry name" value="ABC_transporter-like_ATP-bd"/>
</dbReference>
<dbReference type="NCBIfam" id="NF008453">
    <property type="entry name" value="PRK11308.1"/>
    <property type="match status" value="2"/>
</dbReference>
<dbReference type="AlphaFoldDB" id="A0A6B9GGE0"/>
<keyword evidence="11" id="KW-0614">Plasmid</keyword>
<dbReference type="InterPro" id="IPR003593">
    <property type="entry name" value="AAA+_ATPase"/>
</dbReference>
<evidence type="ECO:0000256" key="2">
    <source>
        <dbReference type="ARBA" id="ARBA00006526"/>
    </source>
</evidence>
<dbReference type="RefSeq" id="WP_208718516.1">
    <property type="nucleotide sequence ID" value="NZ_CP024770.1"/>
</dbReference>
<dbReference type="CDD" id="cd03257">
    <property type="entry name" value="ABC_NikE_OppD_transporters"/>
    <property type="match status" value="2"/>
</dbReference>
<evidence type="ECO:0000256" key="9">
    <source>
        <dbReference type="ARBA" id="ARBA00047356"/>
    </source>
</evidence>
<keyword evidence="3" id="KW-0813">Transport</keyword>
<evidence type="ECO:0000313" key="11">
    <source>
        <dbReference type="EMBL" id="QGY32615.1"/>
    </source>
</evidence>
<dbReference type="GO" id="GO:0005886">
    <property type="term" value="C:plasma membrane"/>
    <property type="evidence" value="ECO:0007669"/>
    <property type="project" value="UniProtKB-SubCell"/>
</dbReference>